<comment type="catalytic activity">
    <reaction evidence="5">
        <text>acetoacetyl-CoA + acetyl-CoA + H2O = (3S)-3-hydroxy-3-methylglutaryl-CoA + CoA + H(+)</text>
        <dbReference type="Rhea" id="RHEA:10188"/>
        <dbReference type="ChEBI" id="CHEBI:15377"/>
        <dbReference type="ChEBI" id="CHEBI:15378"/>
        <dbReference type="ChEBI" id="CHEBI:43074"/>
        <dbReference type="ChEBI" id="CHEBI:57286"/>
        <dbReference type="ChEBI" id="CHEBI:57287"/>
        <dbReference type="ChEBI" id="CHEBI:57288"/>
        <dbReference type="EC" id="2.3.3.10"/>
    </reaction>
</comment>
<dbReference type="EC" id="2.3.3.10" evidence="5"/>
<dbReference type="PROSITE" id="PS01226">
    <property type="entry name" value="HMG_COA_SYNTHASE"/>
    <property type="match status" value="1"/>
</dbReference>
<reference evidence="8 9" key="1">
    <citation type="journal article" date="2013" name="Plant Cell">
        <title>The transition from a phytopathogenic smut ancestor to an anamorphic biocontrol agent deciphered by comparative whole-genome analysis.</title>
        <authorList>
            <person name="Lefebvre F."/>
            <person name="Joly D.L."/>
            <person name="Labbe C."/>
            <person name="Teichmann B."/>
            <person name="Linning R."/>
            <person name="Belzile F."/>
            <person name="Bakkeren G."/>
            <person name="Belanger R.R."/>
        </authorList>
    </citation>
    <scope>NUCLEOTIDE SEQUENCE [LARGE SCALE GENOMIC DNA]</scope>
    <source>
        <strain evidence="8 9">PF-1</strain>
    </source>
</reference>
<evidence type="ECO:0000259" key="7">
    <source>
        <dbReference type="Pfam" id="PF08540"/>
    </source>
</evidence>
<dbReference type="InterPro" id="IPR013746">
    <property type="entry name" value="HMG_CoA_synt_C_dom"/>
</dbReference>
<dbReference type="KEGG" id="pfp:PFL1_05447"/>
<dbReference type="NCBIfam" id="TIGR01833">
    <property type="entry name" value="HMG-CoA-S_euk"/>
    <property type="match status" value="1"/>
</dbReference>
<evidence type="ECO:0000256" key="4">
    <source>
        <dbReference type="PIRSR" id="PIRSR610122-2"/>
    </source>
</evidence>
<evidence type="ECO:0000259" key="6">
    <source>
        <dbReference type="Pfam" id="PF01154"/>
    </source>
</evidence>
<evidence type="ECO:0000313" key="9">
    <source>
        <dbReference type="Proteomes" id="UP000053664"/>
    </source>
</evidence>
<organism evidence="8 9">
    <name type="scientific">Pseudozyma flocculosa PF-1</name>
    <dbReference type="NCBI Taxonomy" id="1277687"/>
    <lineage>
        <taxon>Eukaryota</taxon>
        <taxon>Fungi</taxon>
        <taxon>Dikarya</taxon>
        <taxon>Basidiomycota</taxon>
        <taxon>Ustilaginomycotina</taxon>
        <taxon>Ustilaginomycetes</taxon>
        <taxon>Ustilaginales</taxon>
        <taxon>Ustilaginaceae</taxon>
        <taxon>Pseudozyma</taxon>
    </lineage>
</organism>
<dbReference type="AlphaFoldDB" id="A0A061H985"/>
<evidence type="ECO:0000256" key="1">
    <source>
        <dbReference type="ARBA" id="ARBA00007061"/>
    </source>
</evidence>
<dbReference type="PANTHER" id="PTHR43323">
    <property type="entry name" value="3-HYDROXY-3-METHYLGLUTARYL COENZYME A SYNTHASE"/>
    <property type="match status" value="1"/>
</dbReference>
<dbReference type="eggNOG" id="KOG1393">
    <property type="taxonomic scope" value="Eukaryota"/>
</dbReference>
<dbReference type="InterPro" id="IPR016039">
    <property type="entry name" value="Thiolase-like"/>
</dbReference>
<feature type="binding site" evidence="4">
    <location>
        <position position="281"/>
    </location>
    <ligand>
        <name>CoA</name>
        <dbReference type="ChEBI" id="CHEBI:57287"/>
    </ligand>
</feature>
<evidence type="ECO:0000256" key="3">
    <source>
        <dbReference type="PIRSR" id="PIRSR610122-1"/>
    </source>
</evidence>
<comment type="function">
    <text evidence="5">Catalyzes the condensation of acetyl-CoA with acetoacetyl-CoA to form HMG-CoA.</text>
</comment>
<dbReference type="GO" id="GO:0006084">
    <property type="term" value="P:acetyl-CoA metabolic process"/>
    <property type="evidence" value="ECO:0007669"/>
    <property type="project" value="InterPro"/>
</dbReference>
<gene>
    <name evidence="8" type="ORF">PFL1_05447</name>
</gene>
<dbReference type="InterPro" id="IPR000590">
    <property type="entry name" value="HMG_CoA_synt_AS"/>
</dbReference>
<dbReference type="Pfam" id="PF01154">
    <property type="entry name" value="HMG_CoA_synt_N"/>
    <property type="match status" value="1"/>
</dbReference>
<keyword evidence="2 5" id="KW-0808">Transferase</keyword>
<dbReference type="OrthoDB" id="1269963at2759"/>
<accession>A0A061H985</accession>
<feature type="active site" description="Proton donor/acceptor" evidence="3">
    <location>
        <position position="86"/>
    </location>
</feature>
<dbReference type="EMBL" id="KE361641">
    <property type="protein sequence ID" value="EPQ27166.1"/>
    <property type="molecule type" value="Genomic_DNA"/>
</dbReference>
<proteinExistence type="inferred from homology"/>
<dbReference type="HOGENOM" id="CLU_008065_0_1_1"/>
<dbReference type="CDD" id="cd00827">
    <property type="entry name" value="init_cond_enzymes"/>
    <property type="match status" value="1"/>
</dbReference>
<evidence type="ECO:0000256" key="2">
    <source>
        <dbReference type="ARBA" id="ARBA00022679"/>
    </source>
</evidence>
<dbReference type="InterPro" id="IPR013528">
    <property type="entry name" value="HMG_CoA_synth_N"/>
</dbReference>
<dbReference type="FunFam" id="3.40.47.10:FF:000008">
    <property type="entry name" value="3-hydroxy-3-methylglutaryl coenzyme A synthase"/>
    <property type="match status" value="1"/>
</dbReference>
<evidence type="ECO:0000313" key="8">
    <source>
        <dbReference type="EMBL" id="EPQ27166.1"/>
    </source>
</evidence>
<feature type="domain" description="Hydroxymethylglutaryl-coenzyme A synthase N-terminal" evidence="6">
    <location>
        <begin position="4"/>
        <end position="177"/>
    </location>
</feature>
<dbReference type="Pfam" id="PF08540">
    <property type="entry name" value="HMG_CoA_synt_C"/>
    <property type="match status" value="1"/>
</dbReference>
<dbReference type="RefSeq" id="XP_007881168.1">
    <property type="nucleotide sequence ID" value="XM_007882977.1"/>
</dbReference>
<name>A0A061H985_9BASI</name>
<dbReference type="Gene3D" id="3.40.47.10">
    <property type="match status" value="1"/>
</dbReference>
<feature type="binding site" evidence="4">
    <location>
        <position position="277"/>
    </location>
    <ligand>
        <name>CoA</name>
        <dbReference type="ChEBI" id="CHEBI:57287"/>
    </ligand>
</feature>
<feature type="active site" description="Proton donor/acceptor" evidence="3">
    <location>
        <position position="272"/>
    </location>
</feature>
<evidence type="ECO:0000256" key="5">
    <source>
        <dbReference type="RuleBase" id="RU364071"/>
    </source>
</evidence>
<comment type="similarity">
    <text evidence="1 5">Belongs to the thiolase-like superfamily. HMG-CoA synthase family.</text>
</comment>
<feature type="active site" description="Acyl-thioester intermediate" evidence="3">
    <location>
        <position position="120"/>
    </location>
</feature>
<dbReference type="Proteomes" id="UP000053664">
    <property type="component" value="Unassembled WGS sequence"/>
</dbReference>
<dbReference type="GeneID" id="19319538"/>
<dbReference type="GO" id="GO:0006696">
    <property type="term" value="P:ergosterol biosynthetic process"/>
    <property type="evidence" value="ECO:0007669"/>
    <property type="project" value="TreeGrafter"/>
</dbReference>
<sequence>MSARPQNVGIKAIEIYFPKRCISEDDLEDFDGAPKGKYTIGFGQKFMAFTDDREDINSFALSVVSGLLEKNNIDPRSIGRIDVGTETIIDKSKSVKTVLMDLFAPSGNHNIEGIDSKNACYGGTAALFNAVNWVESSSWDGRDAIVVAGDIAIYAEGSARPVGGAGGVALLIGPDAPLVLEPAHGTHMANFWDFYKPNLSSEYPEVDGPETIQAYLGCFDRTYDAFRQRVAKLKAAAAAGGSANGANGHADAADAAALAATKVEDFDYVVYHSPYSKLVQKGFGRLLYNDFAADPKNEKYASIPAEFAELDRKSTITNKDVEKAFGAYGKQLQQKMLEPSMDTVRRCGNMYSASVYGGLVSLLSNVSSPEIQGKRILVYSFGSGAAASMFAIRVRGSTEQIVKTTDLKARLDAMQVVPCQTYVDALQTREATHNAVSYDPKGDVAHLWPGAYYLEKVDHMYRRFYKRVPLA</sequence>
<dbReference type="GO" id="GO:0004421">
    <property type="term" value="F:hydroxymethylglutaryl-CoA synthase activity"/>
    <property type="evidence" value="ECO:0007669"/>
    <property type="project" value="UniProtKB-EC"/>
</dbReference>
<dbReference type="GO" id="GO:0010142">
    <property type="term" value="P:farnesyl diphosphate biosynthetic process, mevalonate pathway"/>
    <property type="evidence" value="ECO:0007669"/>
    <property type="project" value="InterPro"/>
</dbReference>
<feature type="domain" description="Hydroxymethylglutaryl-coenzyme A synthase C-terminal" evidence="7">
    <location>
        <begin position="183"/>
        <end position="467"/>
    </location>
</feature>
<dbReference type="SUPFAM" id="SSF53901">
    <property type="entry name" value="Thiolase-like"/>
    <property type="match status" value="2"/>
</dbReference>
<protein>
    <recommendedName>
        <fullName evidence="5">Hydroxymethylglutaryl-CoA synthase</fullName>
        <shortName evidence="5">HMG-CoA synthase</shortName>
        <ecNumber evidence="5">2.3.3.10</ecNumber>
    </recommendedName>
    <alternativeName>
        <fullName evidence="5">3-hydroxy-3-methylglutaryl coenzyme A synthase</fullName>
    </alternativeName>
</protein>
<dbReference type="PANTHER" id="PTHR43323:SF2">
    <property type="entry name" value="HYDROXYMETHYLGLUTARYL-COA SYNTHASE"/>
    <property type="match status" value="1"/>
</dbReference>
<dbReference type="InterPro" id="IPR010122">
    <property type="entry name" value="HMG_CoA_synthase_euk"/>
</dbReference>